<gene>
    <name evidence="1" type="ORF">K3G42_021137</name>
</gene>
<evidence type="ECO:0000313" key="1">
    <source>
        <dbReference type="EMBL" id="KAH7992258.1"/>
    </source>
</evidence>
<keyword evidence="2" id="KW-1185">Reference proteome</keyword>
<evidence type="ECO:0000313" key="2">
    <source>
        <dbReference type="Proteomes" id="UP000827872"/>
    </source>
</evidence>
<organism evidence="1 2">
    <name type="scientific">Sphaerodactylus townsendi</name>
    <dbReference type="NCBI Taxonomy" id="933632"/>
    <lineage>
        <taxon>Eukaryota</taxon>
        <taxon>Metazoa</taxon>
        <taxon>Chordata</taxon>
        <taxon>Craniata</taxon>
        <taxon>Vertebrata</taxon>
        <taxon>Euteleostomi</taxon>
        <taxon>Lepidosauria</taxon>
        <taxon>Squamata</taxon>
        <taxon>Bifurcata</taxon>
        <taxon>Gekkota</taxon>
        <taxon>Sphaerodactylidae</taxon>
        <taxon>Sphaerodactylus</taxon>
    </lineage>
</organism>
<comment type="caution">
    <text evidence="1">The sequence shown here is derived from an EMBL/GenBank/DDBJ whole genome shotgun (WGS) entry which is preliminary data.</text>
</comment>
<accession>A0ACB8EIL0</accession>
<dbReference type="EMBL" id="CM037616">
    <property type="protein sequence ID" value="KAH7992258.1"/>
    <property type="molecule type" value="Genomic_DNA"/>
</dbReference>
<proteinExistence type="predicted"/>
<dbReference type="Proteomes" id="UP000827872">
    <property type="component" value="Linkage Group LG03"/>
</dbReference>
<name>A0ACB8EIL0_9SAUR</name>
<sequence>MLIVQVQAPVRSLDLFRSHARPRPCPWPERGRRAAWLIHRLPALTGRRCPDTAIHRHPDRMPCQYIDLPIFRSGNQLIRRHKRARESTAGQPWALAPLIVTDYGSIHGPNLIHGYPQRNCSSQDVCNRICV</sequence>
<reference evidence="1" key="1">
    <citation type="submission" date="2021-08" db="EMBL/GenBank/DDBJ databases">
        <title>The first chromosome-level gecko genome reveals the dynamic sex chromosomes of Neotropical dwarf geckos (Sphaerodactylidae: Sphaerodactylus).</title>
        <authorList>
            <person name="Pinto B.J."/>
            <person name="Keating S.E."/>
            <person name="Gamble T."/>
        </authorList>
    </citation>
    <scope>NUCLEOTIDE SEQUENCE</scope>
    <source>
        <strain evidence="1">TG3544</strain>
    </source>
</reference>
<protein>
    <submittedName>
        <fullName evidence="1">Uncharacterized protein</fullName>
    </submittedName>
</protein>